<dbReference type="EMBL" id="FP929116">
    <property type="protein sequence ID" value="CBX93827.1"/>
    <property type="molecule type" value="Genomic_DNA"/>
</dbReference>
<protein>
    <submittedName>
        <fullName evidence="2">Predicted protein</fullName>
    </submittedName>
</protein>
<reference evidence="3" key="1">
    <citation type="journal article" date="2011" name="Nat. Commun.">
        <title>Effector diversification within compartments of the Leptosphaeria maculans genome affected by Repeat-Induced Point mutations.</title>
        <authorList>
            <person name="Rouxel T."/>
            <person name="Grandaubert J."/>
            <person name="Hane J.K."/>
            <person name="Hoede C."/>
            <person name="van de Wouw A.P."/>
            <person name="Couloux A."/>
            <person name="Dominguez V."/>
            <person name="Anthouard V."/>
            <person name="Bally P."/>
            <person name="Bourras S."/>
            <person name="Cozijnsen A.J."/>
            <person name="Ciuffetti L.M."/>
            <person name="Degrave A."/>
            <person name="Dilmaghani A."/>
            <person name="Duret L."/>
            <person name="Fudal I."/>
            <person name="Goodwin S.B."/>
            <person name="Gout L."/>
            <person name="Glaser N."/>
            <person name="Linglin J."/>
            <person name="Kema G.H.J."/>
            <person name="Lapalu N."/>
            <person name="Lawrence C.B."/>
            <person name="May K."/>
            <person name="Meyer M."/>
            <person name="Ollivier B."/>
            <person name="Poulain J."/>
            <person name="Schoch C.L."/>
            <person name="Simon A."/>
            <person name="Spatafora J.W."/>
            <person name="Stachowiak A."/>
            <person name="Turgeon B.G."/>
            <person name="Tyler B.M."/>
            <person name="Vincent D."/>
            <person name="Weissenbach J."/>
            <person name="Amselem J."/>
            <person name="Quesneville H."/>
            <person name="Oliver R.P."/>
            <person name="Wincker P."/>
            <person name="Balesdent M.-H."/>
            <person name="Howlett B.J."/>
        </authorList>
    </citation>
    <scope>NUCLEOTIDE SEQUENCE [LARGE SCALE GENOMIC DNA]</scope>
    <source>
        <strain evidence="3">JN3 / isolate v23.1.3 / race Av1-4-5-6-7-8</strain>
    </source>
</reference>
<gene>
    <name evidence="2" type="ORF">LEMA_P035010.1</name>
</gene>
<feature type="signal peptide" evidence="1">
    <location>
        <begin position="1"/>
        <end position="16"/>
    </location>
</feature>
<evidence type="ECO:0000313" key="2">
    <source>
        <dbReference type="EMBL" id="CBX93827.1"/>
    </source>
</evidence>
<evidence type="ECO:0000256" key="1">
    <source>
        <dbReference type="SAM" id="SignalP"/>
    </source>
</evidence>
<dbReference type="VEuPathDB" id="FungiDB:LEMA_P035010.1"/>
<accession>E4ZRI0</accession>
<keyword evidence="3" id="KW-1185">Reference proteome</keyword>
<evidence type="ECO:0000313" key="3">
    <source>
        <dbReference type="Proteomes" id="UP000002668"/>
    </source>
</evidence>
<dbReference type="HOGENOM" id="CLU_1563137_0_0_1"/>
<keyword evidence="1" id="KW-0732">Signal</keyword>
<proteinExistence type="predicted"/>
<dbReference type="InParanoid" id="E4ZRI0"/>
<dbReference type="AlphaFoldDB" id="E4ZRI0"/>
<organism evidence="3">
    <name type="scientific">Leptosphaeria maculans (strain JN3 / isolate v23.1.3 / race Av1-4-5-6-7-8)</name>
    <name type="common">Blackleg fungus</name>
    <name type="synonym">Phoma lingam</name>
    <dbReference type="NCBI Taxonomy" id="985895"/>
    <lineage>
        <taxon>Eukaryota</taxon>
        <taxon>Fungi</taxon>
        <taxon>Dikarya</taxon>
        <taxon>Ascomycota</taxon>
        <taxon>Pezizomycotina</taxon>
        <taxon>Dothideomycetes</taxon>
        <taxon>Pleosporomycetidae</taxon>
        <taxon>Pleosporales</taxon>
        <taxon>Pleosporineae</taxon>
        <taxon>Leptosphaeriaceae</taxon>
        <taxon>Plenodomus</taxon>
        <taxon>Plenodomus lingam/Leptosphaeria maculans species complex</taxon>
    </lineage>
</organism>
<dbReference type="GeneID" id="13284407"/>
<sequence length="171" mass="19606">MHSIFVIFFFFTIAFCLPRSEEFSELQPRGSLWDVCLDTLRTQTVLQANLDVAGGIVSGPRYSSTHLAPAPPERTIPYRQWGPDNDHRIDYRSWRSDGDGRTYSAYVEIFIHAPIRLEATFWSAIYVGEEPTRTHHHSISAQNGRSFIFKLDGLDEGTTRVFKFDGEVYNV</sequence>
<feature type="chain" id="PRO_5003194855" evidence="1">
    <location>
        <begin position="17"/>
        <end position="171"/>
    </location>
</feature>
<dbReference type="Proteomes" id="UP000002668">
    <property type="component" value="Genome"/>
</dbReference>
<name>E4ZRI0_LEPMJ</name>